<dbReference type="GO" id="GO:0015031">
    <property type="term" value="P:protein transport"/>
    <property type="evidence" value="ECO:0007669"/>
    <property type="project" value="UniProtKB-KW"/>
</dbReference>
<keyword evidence="6 8" id="KW-0472">Membrane</keyword>
<sequence length="142" mass="15556">MIRIRKTKDTSFGLDMAPMINVVFLLLIFFMLTSTAMKHGQKVDLPESQSAEKIKQDTVQVKVYPDGGIEVNGQANDLAGLPAVFAQLAVDKKEPVLEIQADRKASFKICGDVIRLANEAGIREFVFATDQPQAGAKVHTPL</sequence>
<dbReference type="AlphaFoldDB" id="M1YG20"/>
<protein>
    <submittedName>
        <fullName evidence="9">Putative Biopolymer transport protein ExbD/TolR</fullName>
    </submittedName>
</protein>
<dbReference type="Proteomes" id="UP000011704">
    <property type="component" value="Unassembled WGS sequence"/>
</dbReference>
<organism evidence="9 10">
    <name type="scientific">Nitrospina gracilis (strain 3/211)</name>
    <dbReference type="NCBI Taxonomy" id="1266370"/>
    <lineage>
        <taxon>Bacteria</taxon>
        <taxon>Pseudomonadati</taxon>
        <taxon>Nitrospinota/Tectimicrobiota group</taxon>
        <taxon>Nitrospinota</taxon>
        <taxon>Nitrospinia</taxon>
        <taxon>Nitrospinales</taxon>
        <taxon>Nitrospinaceae</taxon>
        <taxon>Nitrospina</taxon>
    </lineage>
</organism>
<feature type="transmembrane region" description="Helical" evidence="8">
    <location>
        <begin position="12"/>
        <end position="32"/>
    </location>
</feature>
<keyword evidence="4 7" id="KW-0812">Transmembrane</keyword>
<dbReference type="InterPro" id="IPR003400">
    <property type="entry name" value="ExbD"/>
</dbReference>
<dbReference type="STRING" id="1266370.NITGR_1040017"/>
<keyword evidence="3" id="KW-1003">Cell membrane</keyword>
<evidence type="ECO:0000256" key="4">
    <source>
        <dbReference type="ARBA" id="ARBA00022692"/>
    </source>
</evidence>
<evidence type="ECO:0000313" key="9">
    <source>
        <dbReference type="EMBL" id="CCQ89399.1"/>
    </source>
</evidence>
<evidence type="ECO:0000256" key="2">
    <source>
        <dbReference type="ARBA" id="ARBA00005811"/>
    </source>
</evidence>
<evidence type="ECO:0000313" key="10">
    <source>
        <dbReference type="Proteomes" id="UP000011704"/>
    </source>
</evidence>
<accession>M1YG20</accession>
<comment type="caution">
    <text evidence="9">The sequence shown here is derived from an EMBL/GenBank/DDBJ whole genome shotgun (WGS) entry which is preliminary data.</text>
</comment>
<evidence type="ECO:0000256" key="8">
    <source>
        <dbReference type="SAM" id="Phobius"/>
    </source>
</evidence>
<evidence type="ECO:0000256" key="1">
    <source>
        <dbReference type="ARBA" id="ARBA00004162"/>
    </source>
</evidence>
<keyword evidence="7" id="KW-0653">Protein transport</keyword>
<dbReference type="EMBL" id="CAQJ01000007">
    <property type="protein sequence ID" value="CCQ89399.1"/>
    <property type="molecule type" value="Genomic_DNA"/>
</dbReference>
<evidence type="ECO:0000256" key="6">
    <source>
        <dbReference type="ARBA" id="ARBA00023136"/>
    </source>
</evidence>
<dbReference type="GO" id="GO:0005886">
    <property type="term" value="C:plasma membrane"/>
    <property type="evidence" value="ECO:0007669"/>
    <property type="project" value="UniProtKB-SubCell"/>
</dbReference>
<evidence type="ECO:0000256" key="5">
    <source>
        <dbReference type="ARBA" id="ARBA00022989"/>
    </source>
</evidence>
<keyword evidence="10" id="KW-1185">Reference proteome</keyword>
<name>M1YG20_NITG3</name>
<dbReference type="RefSeq" id="WP_005005741.1">
    <property type="nucleotide sequence ID" value="NZ_HG422173.1"/>
</dbReference>
<reference evidence="9 10" key="1">
    <citation type="journal article" date="2013" name="Front. Microbiol.">
        <title>The genome of Nitrospina gracilis illuminates the metabolism and evolution of the major marine nitrite oxidizer.</title>
        <authorList>
            <person name="Luecker S."/>
            <person name="Nowka B."/>
            <person name="Rattei T."/>
            <person name="Spieck E."/>
            <person name="and Daims H."/>
        </authorList>
    </citation>
    <scope>NUCLEOTIDE SEQUENCE [LARGE SCALE GENOMIC DNA]</scope>
    <source>
        <strain evidence="9 10">3/211</strain>
    </source>
</reference>
<proteinExistence type="inferred from homology"/>
<dbReference type="GO" id="GO:0022857">
    <property type="term" value="F:transmembrane transporter activity"/>
    <property type="evidence" value="ECO:0007669"/>
    <property type="project" value="InterPro"/>
</dbReference>
<dbReference type="OrthoDB" id="9793581at2"/>
<evidence type="ECO:0000256" key="7">
    <source>
        <dbReference type="RuleBase" id="RU003879"/>
    </source>
</evidence>
<dbReference type="PANTHER" id="PTHR30558">
    <property type="entry name" value="EXBD MEMBRANE COMPONENT OF PMF-DRIVEN MACROMOLECULE IMPORT SYSTEM"/>
    <property type="match status" value="1"/>
</dbReference>
<dbReference type="HOGENOM" id="CLU_085305_4_0_0"/>
<keyword evidence="7" id="KW-0813">Transport</keyword>
<keyword evidence="5 8" id="KW-1133">Transmembrane helix</keyword>
<dbReference type="Pfam" id="PF02472">
    <property type="entry name" value="ExbD"/>
    <property type="match status" value="1"/>
</dbReference>
<gene>
    <name evidence="9" type="ORF">NITGR_1040017</name>
</gene>
<evidence type="ECO:0000256" key="3">
    <source>
        <dbReference type="ARBA" id="ARBA00022475"/>
    </source>
</evidence>
<comment type="subcellular location">
    <subcellularLocation>
        <location evidence="1">Cell membrane</location>
        <topology evidence="1">Single-pass membrane protein</topology>
    </subcellularLocation>
    <subcellularLocation>
        <location evidence="7">Cell membrane</location>
        <topology evidence="7">Single-pass type II membrane protein</topology>
    </subcellularLocation>
</comment>
<dbReference type="InParanoid" id="M1YG20"/>
<comment type="similarity">
    <text evidence="2 7">Belongs to the ExbD/TolR family.</text>
</comment>